<dbReference type="AlphaFoldDB" id="A0A0R3UB21"/>
<organism evidence="4">
    <name type="scientific">Mesocestoides corti</name>
    <name type="common">Flatworm</name>
    <dbReference type="NCBI Taxonomy" id="53468"/>
    <lineage>
        <taxon>Eukaryota</taxon>
        <taxon>Metazoa</taxon>
        <taxon>Spiralia</taxon>
        <taxon>Lophotrochozoa</taxon>
        <taxon>Platyhelminthes</taxon>
        <taxon>Cestoda</taxon>
        <taxon>Eucestoda</taxon>
        <taxon>Cyclophyllidea</taxon>
        <taxon>Mesocestoididae</taxon>
        <taxon>Mesocestoides</taxon>
    </lineage>
</organism>
<protein>
    <submittedName>
        <fullName evidence="2 4">Uncharacterized protein</fullName>
    </submittedName>
</protein>
<evidence type="ECO:0000313" key="2">
    <source>
        <dbReference type="EMBL" id="VDD78117.1"/>
    </source>
</evidence>
<accession>A0A0R3UB21</accession>
<sequence>MSKPVLPRGLRKSERMQCVWRWVNSIPLDAPTYVQNSLTQIEILSDPKSFPDELSLSDHTPIPGGVGGGGGGPT</sequence>
<proteinExistence type="predicted"/>
<reference evidence="4" key="1">
    <citation type="submission" date="2017-02" db="UniProtKB">
        <authorList>
            <consortium name="WormBaseParasite"/>
        </authorList>
    </citation>
    <scope>IDENTIFICATION</scope>
</reference>
<dbReference type="EMBL" id="UXSR01001294">
    <property type="protein sequence ID" value="VDD78117.1"/>
    <property type="molecule type" value="Genomic_DNA"/>
</dbReference>
<evidence type="ECO:0000313" key="3">
    <source>
        <dbReference type="Proteomes" id="UP000267029"/>
    </source>
</evidence>
<dbReference type="WBParaSite" id="MCOS_0000411901-mRNA-1">
    <property type="protein sequence ID" value="MCOS_0000411901-mRNA-1"/>
    <property type="gene ID" value="MCOS_0000411901"/>
</dbReference>
<evidence type="ECO:0000313" key="4">
    <source>
        <dbReference type="WBParaSite" id="MCOS_0000411901-mRNA-1"/>
    </source>
</evidence>
<feature type="compositionally biased region" description="Gly residues" evidence="1">
    <location>
        <begin position="64"/>
        <end position="74"/>
    </location>
</feature>
<keyword evidence="3" id="KW-1185">Reference proteome</keyword>
<reference evidence="2 3" key="2">
    <citation type="submission" date="2018-10" db="EMBL/GenBank/DDBJ databases">
        <authorList>
            <consortium name="Pathogen Informatics"/>
        </authorList>
    </citation>
    <scope>NUCLEOTIDE SEQUENCE [LARGE SCALE GENOMIC DNA]</scope>
</reference>
<gene>
    <name evidence="2" type="ORF">MCOS_LOCUS4120</name>
</gene>
<evidence type="ECO:0000256" key="1">
    <source>
        <dbReference type="SAM" id="MobiDB-lite"/>
    </source>
</evidence>
<name>A0A0R3UB21_MESCO</name>
<feature type="region of interest" description="Disordered" evidence="1">
    <location>
        <begin position="49"/>
        <end position="74"/>
    </location>
</feature>
<dbReference type="Proteomes" id="UP000267029">
    <property type="component" value="Unassembled WGS sequence"/>
</dbReference>
<dbReference type="OrthoDB" id="6263085at2759"/>